<evidence type="ECO:0000313" key="3">
    <source>
        <dbReference type="Proteomes" id="UP001465447"/>
    </source>
</evidence>
<gene>
    <name evidence="2" type="ORF">QA539_01830</name>
</gene>
<dbReference type="PROSITE" id="PS51257">
    <property type="entry name" value="PROKAR_LIPOPROTEIN"/>
    <property type="match status" value="1"/>
</dbReference>
<dbReference type="KEGG" id="mpsh:QA539_01830"/>
<feature type="region of interest" description="Disordered" evidence="1">
    <location>
        <begin position="22"/>
        <end position="80"/>
    </location>
</feature>
<organism evidence="2 3">
    <name type="scientific">Macrococcus psychrotolerans</name>
    <dbReference type="NCBI Taxonomy" id="3039389"/>
    <lineage>
        <taxon>Bacteria</taxon>
        <taxon>Bacillati</taxon>
        <taxon>Bacillota</taxon>
        <taxon>Bacilli</taxon>
        <taxon>Bacillales</taxon>
        <taxon>Staphylococcaceae</taxon>
        <taxon>Macrococcus</taxon>
    </lineage>
</organism>
<dbReference type="Proteomes" id="UP001465447">
    <property type="component" value="Chromosome"/>
</dbReference>
<evidence type="ECO:0008006" key="4">
    <source>
        <dbReference type="Google" id="ProtNLM"/>
    </source>
</evidence>
<dbReference type="AlphaFoldDB" id="A0AAU6RLE8"/>
<dbReference type="EMBL" id="CP124591">
    <property type="protein sequence ID" value="WZE71255.1"/>
    <property type="molecule type" value="Genomic_DNA"/>
</dbReference>
<keyword evidence="3" id="KW-1185">Reference proteome</keyword>
<accession>A0AAU6RLE8</accession>
<protein>
    <recommendedName>
        <fullName evidence="4">Lipoprotein</fullName>
    </recommendedName>
</protein>
<name>A0AAU6RLE8_9STAP</name>
<proteinExistence type="predicted"/>
<reference evidence="2 3" key="1">
    <citation type="submission" date="2023-04" db="EMBL/GenBank/DDBJ databases">
        <title>Macrococci isolated from food, foodproducing animals, and human clinical materials.</title>
        <authorList>
            <person name="Maslanova I."/>
            <person name="Svec P."/>
            <person name="Sedlacek I."/>
            <person name="Novakova D."/>
            <person name="Keller J.E."/>
            <person name="Schwendener S."/>
            <person name="Finstrlova A."/>
            <person name="Botka T."/>
            <person name="Kovarovic V."/>
            <person name="Petras P."/>
            <person name="Perreten V."/>
            <person name="Pantucek R."/>
        </authorList>
    </citation>
    <scope>NUCLEOTIDE SEQUENCE [LARGE SCALE GENOMIC DNA]</scope>
    <source>
        <strain evidence="2 3">CCM 8659</strain>
    </source>
</reference>
<sequence length="338" mass="37623">MKKILIPVVTLTLILTACDENSQDNEKKGVSQITTSSTETKNNSSTKNKEQNVSQQENQESTTNNGNQVKNENQVNDDTNKEDFIYRFTQEQKSAMEDEFLRWADERAKTAGLAVSNYYFNHGAGGHGDWFASSEDGDIQVQDFDNPGPTGFKIRGIGGVVFYTSKSGETGITEELKDAITAVGYSKHADLSKNIHKYILADNGKVYELIKSAKEMCFSCGFGEYSDSGTREGGFGGEDQFKVSQDIDAQKKWQEILNKYKPNAEKISAKPEQSKTTANGKYSFINDKNEIDFSNPAFRQYYFFESHHEEAFGVRVGMIENQVKDILGAPTGETVLSG</sequence>
<dbReference type="RefSeq" id="WP_419895325.1">
    <property type="nucleotide sequence ID" value="NZ_CP124591.1"/>
</dbReference>
<evidence type="ECO:0000313" key="2">
    <source>
        <dbReference type="EMBL" id="WZE71255.1"/>
    </source>
</evidence>
<evidence type="ECO:0000256" key="1">
    <source>
        <dbReference type="SAM" id="MobiDB-lite"/>
    </source>
</evidence>
<feature type="compositionally biased region" description="Polar residues" evidence="1">
    <location>
        <begin position="62"/>
        <end position="77"/>
    </location>
</feature>
<feature type="compositionally biased region" description="Low complexity" evidence="1">
    <location>
        <begin position="34"/>
        <end position="61"/>
    </location>
</feature>